<dbReference type="InterPro" id="IPR050266">
    <property type="entry name" value="AB_hydrolase_sf"/>
</dbReference>
<evidence type="ECO:0000313" key="4">
    <source>
        <dbReference type="Proteomes" id="UP000663929"/>
    </source>
</evidence>
<name>A0A8A4TY20_SULCO</name>
<feature type="domain" description="AB hydrolase-1" evidence="2">
    <location>
        <begin position="82"/>
        <end position="196"/>
    </location>
</feature>
<dbReference type="EMBL" id="CP071793">
    <property type="protein sequence ID" value="QTD53984.1"/>
    <property type="molecule type" value="Genomic_DNA"/>
</dbReference>
<keyword evidence="4" id="KW-1185">Reference proteome</keyword>
<dbReference type="InterPro" id="IPR029058">
    <property type="entry name" value="AB_hydrolase_fold"/>
</dbReference>
<gene>
    <name evidence="3" type="ORF">J3U87_16180</name>
</gene>
<keyword evidence="1" id="KW-0812">Transmembrane</keyword>
<dbReference type="PANTHER" id="PTHR43798">
    <property type="entry name" value="MONOACYLGLYCEROL LIPASE"/>
    <property type="match status" value="1"/>
</dbReference>
<dbReference type="RefSeq" id="WP_237384084.1">
    <property type="nucleotide sequence ID" value="NZ_CP071793.1"/>
</dbReference>
<organism evidence="3 4">
    <name type="scientific">Sulfidibacter corallicola</name>
    <dbReference type="NCBI Taxonomy" id="2818388"/>
    <lineage>
        <taxon>Bacteria</taxon>
        <taxon>Pseudomonadati</taxon>
        <taxon>Acidobacteriota</taxon>
        <taxon>Holophagae</taxon>
        <taxon>Acanthopleuribacterales</taxon>
        <taxon>Acanthopleuribacteraceae</taxon>
        <taxon>Sulfidibacter</taxon>
    </lineage>
</organism>
<dbReference type="SUPFAM" id="SSF53474">
    <property type="entry name" value="alpha/beta-Hydrolases"/>
    <property type="match status" value="1"/>
</dbReference>
<dbReference type="GO" id="GO:0016020">
    <property type="term" value="C:membrane"/>
    <property type="evidence" value="ECO:0007669"/>
    <property type="project" value="TreeGrafter"/>
</dbReference>
<proteinExistence type="predicted"/>
<reference evidence="3" key="1">
    <citation type="submission" date="2021-03" db="EMBL/GenBank/DDBJ databases">
        <title>Acanthopleuribacteraceae sp. M133.</title>
        <authorList>
            <person name="Wang G."/>
        </authorList>
    </citation>
    <scope>NUCLEOTIDE SEQUENCE</scope>
    <source>
        <strain evidence="3">M133</strain>
    </source>
</reference>
<accession>A0A8A4TY20</accession>
<keyword evidence="3" id="KW-0378">Hydrolase</keyword>
<dbReference type="Proteomes" id="UP000663929">
    <property type="component" value="Chromosome"/>
</dbReference>
<keyword evidence="1" id="KW-1133">Transmembrane helix</keyword>
<dbReference type="Gene3D" id="3.40.50.1820">
    <property type="entry name" value="alpha/beta hydrolase"/>
    <property type="match status" value="1"/>
</dbReference>
<keyword evidence="1" id="KW-0472">Membrane</keyword>
<sequence>MPRQQPSIFRKILKWSLKGTGLLGTAAFVLLIIMLNCAGFSMKQAEIDAFFERAGLDPHYHQAEYANGKVHWVSVGDPQGQPVIFVHGSPGSWDAFIGFLGDRELSPTTHLISMDRPGYGKSDRGRATPSLIHQAAALAPILDSNRSGKPAILVGHSYGGPVIARAAMDFPDKIGGLIILAGSIDPELEKTKWFQVPAQWKIFTWMIPIDLLTTNREILPLKDELNRMLPLWSSIEVPVTVIQGLTDELVPPGNADFAERVLSRAPLEVVRLPEQGHFIPWQRQDAVRAAIRGHLQRFQDRNIERSDSGAVSPVRD</sequence>
<dbReference type="Pfam" id="PF00561">
    <property type="entry name" value="Abhydrolase_1"/>
    <property type="match status" value="1"/>
</dbReference>
<dbReference type="KEGG" id="scor:J3U87_16180"/>
<evidence type="ECO:0000259" key="2">
    <source>
        <dbReference type="Pfam" id="PF00561"/>
    </source>
</evidence>
<evidence type="ECO:0000256" key="1">
    <source>
        <dbReference type="SAM" id="Phobius"/>
    </source>
</evidence>
<dbReference type="GO" id="GO:0016787">
    <property type="term" value="F:hydrolase activity"/>
    <property type="evidence" value="ECO:0007669"/>
    <property type="project" value="UniProtKB-KW"/>
</dbReference>
<feature type="transmembrane region" description="Helical" evidence="1">
    <location>
        <begin position="21"/>
        <end position="42"/>
    </location>
</feature>
<dbReference type="AlphaFoldDB" id="A0A8A4TY20"/>
<protein>
    <submittedName>
        <fullName evidence="3">Alpha/beta hydrolase</fullName>
    </submittedName>
</protein>
<dbReference type="PANTHER" id="PTHR43798:SF33">
    <property type="entry name" value="HYDROLASE, PUTATIVE (AFU_ORTHOLOGUE AFUA_2G14860)-RELATED"/>
    <property type="match status" value="1"/>
</dbReference>
<dbReference type="PRINTS" id="PR00111">
    <property type="entry name" value="ABHYDROLASE"/>
</dbReference>
<dbReference type="InterPro" id="IPR000073">
    <property type="entry name" value="AB_hydrolase_1"/>
</dbReference>
<evidence type="ECO:0000313" key="3">
    <source>
        <dbReference type="EMBL" id="QTD53984.1"/>
    </source>
</evidence>